<keyword evidence="1" id="KW-0732">Signal</keyword>
<reference evidence="2" key="1">
    <citation type="submission" date="2020-11" db="EMBL/GenBank/DDBJ databases">
        <authorList>
            <consortium name="DOE Joint Genome Institute"/>
            <person name="Ahrendt S."/>
            <person name="Riley R."/>
            <person name="Andreopoulos W."/>
            <person name="Labutti K."/>
            <person name="Pangilinan J."/>
            <person name="Ruiz-Duenas F.J."/>
            <person name="Barrasa J.M."/>
            <person name="Sanchez-Garcia M."/>
            <person name="Camarero S."/>
            <person name="Miyauchi S."/>
            <person name="Serrano A."/>
            <person name="Linde D."/>
            <person name="Babiker R."/>
            <person name="Drula E."/>
            <person name="Ayuso-Fernandez I."/>
            <person name="Pacheco R."/>
            <person name="Padilla G."/>
            <person name="Ferreira P."/>
            <person name="Barriuso J."/>
            <person name="Kellner H."/>
            <person name="Castanera R."/>
            <person name="Alfaro M."/>
            <person name="Ramirez L."/>
            <person name="Pisabarro A.G."/>
            <person name="Kuo A."/>
            <person name="Tritt A."/>
            <person name="Lipzen A."/>
            <person name="He G."/>
            <person name="Yan M."/>
            <person name="Ng V."/>
            <person name="Cullen D."/>
            <person name="Martin F."/>
            <person name="Rosso M.-N."/>
            <person name="Henrissat B."/>
            <person name="Hibbett D."/>
            <person name="Martinez A.T."/>
            <person name="Grigoriev I.V."/>
        </authorList>
    </citation>
    <scope>NUCLEOTIDE SEQUENCE</scope>
    <source>
        <strain evidence="2">ATCC 90797</strain>
    </source>
</reference>
<feature type="chain" id="PRO_5040469024" evidence="1">
    <location>
        <begin position="19"/>
        <end position="71"/>
    </location>
</feature>
<gene>
    <name evidence="2" type="ORF">BDN71DRAFT_1449740</name>
</gene>
<dbReference type="AlphaFoldDB" id="A0A9P5ZTV9"/>
<sequence length="71" mass="7484">MFKSLIITICAIAAIVGAQDAPVLTASRVVNTVVDESPFLTVSTEFITWTQSPSITESDVFTTSATVSVGF</sequence>
<dbReference type="Proteomes" id="UP000807025">
    <property type="component" value="Unassembled WGS sequence"/>
</dbReference>
<keyword evidence="3" id="KW-1185">Reference proteome</keyword>
<evidence type="ECO:0000313" key="3">
    <source>
        <dbReference type="Proteomes" id="UP000807025"/>
    </source>
</evidence>
<accession>A0A9P5ZTV9</accession>
<proteinExistence type="predicted"/>
<comment type="caution">
    <text evidence="2">The sequence shown here is derived from an EMBL/GenBank/DDBJ whole genome shotgun (WGS) entry which is preliminary data.</text>
</comment>
<protein>
    <submittedName>
        <fullName evidence="2">Uncharacterized protein</fullName>
    </submittedName>
</protein>
<dbReference type="EMBL" id="MU154580">
    <property type="protein sequence ID" value="KAF9493864.1"/>
    <property type="molecule type" value="Genomic_DNA"/>
</dbReference>
<organism evidence="2 3">
    <name type="scientific">Pleurotus eryngii</name>
    <name type="common">Boletus of the steppes</name>
    <dbReference type="NCBI Taxonomy" id="5323"/>
    <lineage>
        <taxon>Eukaryota</taxon>
        <taxon>Fungi</taxon>
        <taxon>Dikarya</taxon>
        <taxon>Basidiomycota</taxon>
        <taxon>Agaricomycotina</taxon>
        <taxon>Agaricomycetes</taxon>
        <taxon>Agaricomycetidae</taxon>
        <taxon>Agaricales</taxon>
        <taxon>Pleurotineae</taxon>
        <taxon>Pleurotaceae</taxon>
        <taxon>Pleurotus</taxon>
    </lineage>
</organism>
<feature type="signal peptide" evidence="1">
    <location>
        <begin position="1"/>
        <end position="18"/>
    </location>
</feature>
<evidence type="ECO:0000313" key="2">
    <source>
        <dbReference type="EMBL" id="KAF9493864.1"/>
    </source>
</evidence>
<evidence type="ECO:0000256" key="1">
    <source>
        <dbReference type="SAM" id="SignalP"/>
    </source>
</evidence>
<name>A0A9P5ZTV9_PLEER</name>
<dbReference type="OrthoDB" id="3025387at2759"/>